<sequence>MPFDPIDYRPEDPAPPGPLAPTDRHGAMVLILLALLAVLLTGLIEFPYTLDGLGRLGDAVGL</sequence>
<name>A0ABT6MZZ0_9SPHN</name>
<protein>
    <submittedName>
        <fullName evidence="3">Uncharacterized protein</fullName>
    </submittedName>
</protein>
<keyword evidence="2" id="KW-0472">Membrane</keyword>
<dbReference type="Proteomes" id="UP001160625">
    <property type="component" value="Unassembled WGS sequence"/>
</dbReference>
<keyword evidence="2" id="KW-1133">Transmembrane helix</keyword>
<feature type="compositionally biased region" description="Basic and acidic residues" evidence="1">
    <location>
        <begin position="1"/>
        <end position="12"/>
    </location>
</feature>
<proteinExistence type="predicted"/>
<organism evidence="3 4">
    <name type="scientific">Sphingomonas oryzagri</name>
    <dbReference type="NCBI Taxonomy" id="3042314"/>
    <lineage>
        <taxon>Bacteria</taxon>
        <taxon>Pseudomonadati</taxon>
        <taxon>Pseudomonadota</taxon>
        <taxon>Alphaproteobacteria</taxon>
        <taxon>Sphingomonadales</taxon>
        <taxon>Sphingomonadaceae</taxon>
        <taxon>Sphingomonas</taxon>
    </lineage>
</organism>
<evidence type="ECO:0000256" key="2">
    <source>
        <dbReference type="SAM" id="Phobius"/>
    </source>
</evidence>
<evidence type="ECO:0000256" key="1">
    <source>
        <dbReference type="SAM" id="MobiDB-lite"/>
    </source>
</evidence>
<evidence type="ECO:0000313" key="4">
    <source>
        <dbReference type="Proteomes" id="UP001160625"/>
    </source>
</evidence>
<dbReference type="RefSeq" id="WP_281043851.1">
    <property type="nucleotide sequence ID" value="NZ_JARYGZ010000001.1"/>
</dbReference>
<reference evidence="3" key="1">
    <citation type="submission" date="2023-04" db="EMBL/GenBank/DDBJ databases">
        <title>Sphingomonas sp. MAHUQ-71 isolated from rice field.</title>
        <authorList>
            <person name="Huq M.A."/>
        </authorList>
    </citation>
    <scope>NUCLEOTIDE SEQUENCE</scope>
    <source>
        <strain evidence="3">MAHUQ-71</strain>
    </source>
</reference>
<keyword evidence="4" id="KW-1185">Reference proteome</keyword>
<feature type="region of interest" description="Disordered" evidence="1">
    <location>
        <begin position="1"/>
        <end position="20"/>
    </location>
</feature>
<feature type="transmembrane region" description="Helical" evidence="2">
    <location>
        <begin position="26"/>
        <end position="46"/>
    </location>
</feature>
<accession>A0ABT6MZZ0</accession>
<dbReference type="EMBL" id="JARYGZ010000001">
    <property type="protein sequence ID" value="MDH7638557.1"/>
    <property type="molecule type" value="Genomic_DNA"/>
</dbReference>
<evidence type="ECO:0000313" key="3">
    <source>
        <dbReference type="EMBL" id="MDH7638557.1"/>
    </source>
</evidence>
<keyword evidence="2" id="KW-0812">Transmembrane</keyword>
<comment type="caution">
    <text evidence="3">The sequence shown here is derived from an EMBL/GenBank/DDBJ whole genome shotgun (WGS) entry which is preliminary data.</text>
</comment>
<gene>
    <name evidence="3" type="ORF">QGN17_07420</name>
</gene>